<comment type="catalytic activity">
    <reaction evidence="1">
        <text>D-mannonate = 2-dehydro-3-deoxy-D-gluconate + H2O</text>
        <dbReference type="Rhea" id="RHEA:20097"/>
        <dbReference type="ChEBI" id="CHEBI:15377"/>
        <dbReference type="ChEBI" id="CHEBI:17767"/>
        <dbReference type="ChEBI" id="CHEBI:57990"/>
        <dbReference type="EC" id="4.2.1.8"/>
    </reaction>
</comment>
<dbReference type="GO" id="GO:0042840">
    <property type="term" value="P:D-glucuronate catabolic process"/>
    <property type="evidence" value="ECO:0007669"/>
    <property type="project" value="TreeGrafter"/>
</dbReference>
<dbReference type="GO" id="GO:0030145">
    <property type="term" value="F:manganese ion binding"/>
    <property type="evidence" value="ECO:0007669"/>
    <property type="project" value="TreeGrafter"/>
</dbReference>
<dbReference type="GO" id="GO:0008198">
    <property type="term" value="F:ferrous iron binding"/>
    <property type="evidence" value="ECO:0007669"/>
    <property type="project" value="TreeGrafter"/>
</dbReference>
<gene>
    <name evidence="11" type="ORF">UFOPK4401_00630</name>
</gene>
<comment type="pathway">
    <text evidence="5">Carbohydrate metabolism; pentose and glucuronate interconversion.</text>
</comment>
<keyword evidence="9" id="KW-0464">Manganese</keyword>
<evidence type="ECO:0000256" key="2">
    <source>
        <dbReference type="ARBA" id="ARBA00001936"/>
    </source>
</evidence>
<dbReference type="Pfam" id="PF03786">
    <property type="entry name" value="UxuA"/>
    <property type="match status" value="1"/>
</dbReference>
<evidence type="ECO:0000256" key="1">
    <source>
        <dbReference type="ARBA" id="ARBA00001794"/>
    </source>
</evidence>
<evidence type="ECO:0000256" key="10">
    <source>
        <dbReference type="ARBA" id="ARBA00023239"/>
    </source>
</evidence>
<organism evidence="11">
    <name type="scientific">freshwater metagenome</name>
    <dbReference type="NCBI Taxonomy" id="449393"/>
    <lineage>
        <taxon>unclassified sequences</taxon>
        <taxon>metagenomes</taxon>
        <taxon>ecological metagenomes</taxon>
    </lineage>
</organism>
<comment type="similarity">
    <text evidence="6">Belongs to the mannonate dehydratase family.</text>
</comment>
<dbReference type="PANTHER" id="PTHR30387">
    <property type="entry name" value="MANNONATE DEHYDRATASE"/>
    <property type="match status" value="1"/>
</dbReference>
<dbReference type="PANTHER" id="PTHR30387:SF2">
    <property type="entry name" value="MANNONATE DEHYDRATASE"/>
    <property type="match status" value="1"/>
</dbReference>
<evidence type="ECO:0000256" key="5">
    <source>
        <dbReference type="ARBA" id="ARBA00004892"/>
    </source>
</evidence>
<evidence type="ECO:0000313" key="11">
    <source>
        <dbReference type="EMBL" id="CAB5074649.1"/>
    </source>
</evidence>
<dbReference type="AlphaFoldDB" id="A0A6J7V9U9"/>
<dbReference type="InterPro" id="IPR004628">
    <property type="entry name" value="Man_deHydtase"/>
</dbReference>
<evidence type="ECO:0000256" key="4">
    <source>
        <dbReference type="ARBA" id="ARBA00002713"/>
    </source>
</evidence>
<comment type="cofactor">
    <cofactor evidence="2">
        <name>Mn(2+)</name>
        <dbReference type="ChEBI" id="CHEBI:29035"/>
    </cofactor>
</comment>
<dbReference type="InterPro" id="IPR036237">
    <property type="entry name" value="Xyl_isomerase-like_sf"/>
</dbReference>
<protein>
    <recommendedName>
        <fullName evidence="7">mannonate dehydratase</fullName>
        <ecNumber evidence="7">4.2.1.8</ecNumber>
    </recommendedName>
</protein>
<evidence type="ECO:0000256" key="7">
    <source>
        <dbReference type="ARBA" id="ARBA00012927"/>
    </source>
</evidence>
<dbReference type="Gene3D" id="3.20.20.150">
    <property type="entry name" value="Divalent-metal-dependent TIM barrel enzymes"/>
    <property type="match status" value="1"/>
</dbReference>
<evidence type="ECO:0000256" key="3">
    <source>
        <dbReference type="ARBA" id="ARBA00001954"/>
    </source>
</evidence>
<proteinExistence type="inferred from homology"/>
<sequence length="119" mass="13168">MNVVDSPNLKLELCLGTVSEMDGENSVMDAVNRFAPKDKIAYIHLRDVEGKFPVFQECFLGEGNYKPHEVIKALHKHGYTGSILDDHTPTLTGDSSYGHRGRAHAIGYIQALIEVVTNN</sequence>
<dbReference type="EMBL" id="CAFBRB010000055">
    <property type="protein sequence ID" value="CAB5074649.1"/>
    <property type="molecule type" value="Genomic_DNA"/>
</dbReference>
<accession>A0A6J7V9U9</accession>
<dbReference type="SUPFAM" id="SSF51658">
    <property type="entry name" value="Xylose isomerase-like"/>
    <property type="match status" value="1"/>
</dbReference>
<comment type="cofactor">
    <cofactor evidence="3">
        <name>Fe(2+)</name>
        <dbReference type="ChEBI" id="CHEBI:29033"/>
    </cofactor>
</comment>
<evidence type="ECO:0000256" key="6">
    <source>
        <dbReference type="ARBA" id="ARBA00007389"/>
    </source>
</evidence>
<evidence type="ECO:0000256" key="8">
    <source>
        <dbReference type="ARBA" id="ARBA00023004"/>
    </source>
</evidence>
<evidence type="ECO:0000256" key="9">
    <source>
        <dbReference type="ARBA" id="ARBA00023211"/>
    </source>
</evidence>
<keyword evidence="10" id="KW-0456">Lyase</keyword>
<comment type="function">
    <text evidence="4">Catalyzes the dehydration of D-mannonate.</text>
</comment>
<name>A0A6J7V9U9_9ZZZZ</name>
<keyword evidence="8" id="KW-0408">Iron</keyword>
<dbReference type="EC" id="4.2.1.8" evidence="7"/>
<reference evidence="11" key="1">
    <citation type="submission" date="2020-05" db="EMBL/GenBank/DDBJ databases">
        <authorList>
            <person name="Chiriac C."/>
            <person name="Salcher M."/>
            <person name="Ghai R."/>
            <person name="Kavagutti S V."/>
        </authorList>
    </citation>
    <scope>NUCLEOTIDE SEQUENCE</scope>
</reference>
<dbReference type="GO" id="GO:0008927">
    <property type="term" value="F:mannonate dehydratase activity"/>
    <property type="evidence" value="ECO:0007669"/>
    <property type="project" value="UniProtKB-EC"/>
</dbReference>